<dbReference type="AlphaFoldDB" id="A0ABD3MVS2"/>
<dbReference type="Proteomes" id="UP001530293">
    <property type="component" value="Unassembled WGS sequence"/>
</dbReference>
<dbReference type="GO" id="GO:0005634">
    <property type="term" value="C:nucleus"/>
    <property type="evidence" value="ECO:0007669"/>
    <property type="project" value="UniProtKB-SubCell"/>
</dbReference>
<reference evidence="5 6" key="1">
    <citation type="submission" date="2024-10" db="EMBL/GenBank/DDBJ databases">
        <title>Updated reference genomes for cyclostephanoid diatoms.</title>
        <authorList>
            <person name="Roberts W.R."/>
            <person name="Alverson A.J."/>
        </authorList>
    </citation>
    <scope>NUCLEOTIDE SEQUENCE [LARGE SCALE GENOMIC DNA]</scope>
    <source>
        <strain evidence="5 6">AJA232-27</strain>
    </source>
</reference>
<keyword evidence="6" id="KW-1185">Reference proteome</keyword>
<keyword evidence="3" id="KW-0539">Nucleus</keyword>
<protein>
    <submittedName>
        <fullName evidence="5">Uncharacterized protein</fullName>
    </submittedName>
</protein>
<proteinExistence type="predicted"/>
<feature type="region of interest" description="Disordered" evidence="4">
    <location>
        <begin position="1"/>
        <end position="27"/>
    </location>
</feature>
<keyword evidence="2" id="KW-0238">DNA-binding</keyword>
<dbReference type="InterPro" id="IPR000164">
    <property type="entry name" value="Histone_H3/CENP-A"/>
</dbReference>
<evidence type="ECO:0000256" key="4">
    <source>
        <dbReference type="SAM" id="MobiDB-lite"/>
    </source>
</evidence>
<dbReference type="PRINTS" id="PR00622">
    <property type="entry name" value="HISTONEH3"/>
</dbReference>
<gene>
    <name evidence="5" type="ORF">ACHAWU_005422</name>
</gene>
<accession>A0ABD3MVS2</accession>
<evidence type="ECO:0000313" key="6">
    <source>
        <dbReference type="Proteomes" id="UP001530293"/>
    </source>
</evidence>
<evidence type="ECO:0000256" key="2">
    <source>
        <dbReference type="ARBA" id="ARBA00023125"/>
    </source>
</evidence>
<name>A0ABD3MVS2_9STRA</name>
<evidence type="ECO:0000313" key="5">
    <source>
        <dbReference type="EMBL" id="KAL3767964.1"/>
    </source>
</evidence>
<comment type="subcellular location">
    <subcellularLocation>
        <location evidence="1">Nucleus</location>
    </subcellularLocation>
</comment>
<dbReference type="GO" id="GO:0003677">
    <property type="term" value="F:DNA binding"/>
    <property type="evidence" value="ECO:0007669"/>
    <property type="project" value="UniProtKB-KW"/>
</dbReference>
<dbReference type="EMBL" id="JALLBG020000070">
    <property type="protein sequence ID" value="KAL3767964.1"/>
    <property type="molecule type" value="Genomic_DNA"/>
</dbReference>
<sequence>MARTKPTAHKSTGGKAPHKNLATKADRRFTPIPGCQEAPPFCPGTEFLTELLILVKALSSILSGKLFRI</sequence>
<organism evidence="5 6">
    <name type="scientific">Discostella pseudostelligera</name>
    <dbReference type="NCBI Taxonomy" id="259834"/>
    <lineage>
        <taxon>Eukaryota</taxon>
        <taxon>Sar</taxon>
        <taxon>Stramenopiles</taxon>
        <taxon>Ochrophyta</taxon>
        <taxon>Bacillariophyta</taxon>
        <taxon>Coscinodiscophyceae</taxon>
        <taxon>Thalassiosirophycidae</taxon>
        <taxon>Stephanodiscales</taxon>
        <taxon>Stephanodiscaceae</taxon>
        <taxon>Discostella</taxon>
    </lineage>
</organism>
<evidence type="ECO:0000256" key="3">
    <source>
        <dbReference type="ARBA" id="ARBA00023242"/>
    </source>
</evidence>
<evidence type="ECO:0000256" key="1">
    <source>
        <dbReference type="ARBA" id="ARBA00004123"/>
    </source>
</evidence>
<comment type="caution">
    <text evidence="5">The sequence shown here is derived from an EMBL/GenBank/DDBJ whole genome shotgun (WGS) entry which is preliminary data.</text>
</comment>